<keyword evidence="7" id="KW-1185">Reference proteome</keyword>
<dbReference type="GO" id="GO:0004888">
    <property type="term" value="F:transmembrane signaling receptor activity"/>
    <property type="evidence" value="ECO:0007669"/>
    <property type="project" value="InterPro"/>
</dbReference>
<accession>A0A7E4UVR5</accession>
<comment type="subcellular location">
    <subcellularLocation>
        <location evidence="1">Membrane</location>
        <topology evidence="1">Multi-pass membrane protein</topology>
    </subcellularLocation>
</comment>
<evidence type="ECO:0000256" key="2">
    <source>
        <dbReference type="ARBA" id="ARBA00005692"/>
    </source>
</evidence>
<evidence type="ECO:0000256" key="1">
    <source>
        <dbReference type="ARBA" id="ARBA00004141"/>
    </source>
</evidence>
<evidence type="ECO:0000313" key="8">
    <source>
        <dbReference type="WBParaSite" id="Pan_g12994.t2"/>
    </source>
</evidence>
<dbReference type="GO" id="GO:0007606">
    <property type="term" value="P:sensory perception of chemical stimulus"/>
    <property type="evidence" value="ECO:0007669"/>
    <property type="project" value="UniProtKB-UniRule"/>
</dbReference>
<feature type="transmembrane region" description="Helical" evidence="6">
    <location>
        <begin position="173"/>
        <end position="191"/>
    </location>
</feature>
<dbReference type="AlphaFoldDB" id="A0A7E4UVR5"/>
<reference evidence="7" key="1">
    <citation type="journal article" date="2013" name="Genetics">
        <title>The draft genome and transcriptome of Panagrellus redivivus are shaped by the harsh demands of a free-living lifestyle.</title>
        <authorList>
            <person name="Srinivasan J."/>
            <person name="Dillman A.R."/>
            <person name="Macchietto M.G."/>
            <person name="Heikkinen L."/>
            <person name="Lakso M."/>
            <person name="Fracchia K.M."/>
            <person name="Antoshechkin I."/>
            <person name="Mortazavi A."/>
            <person name="Wong G."/>
            <person name="Sternberg P.W."/>
        </authorList>
    </citation>
    <scope>NUCLEOTIDE SEQUENCE [LARGE SCALE GENOMIC DNA]</scope>
    <source>
        <strain evidence="7">MT8872</strain>
    </source>
</reference>
<dbReference type="Pfam" id="PF02118">
    <property type="entry name" value="Srg"/>
    <property type="match status" value="1"/>
</dbReference>
<feature type="transmembrane region" description="Helical" evidence="6">
    <location>
        <begin position="253"/>
        <end position="269"/>
    </location>
</feature>
<evidence type="ECO:0000256" key="4">
    <source>
        <dbReference type="ARBA" id="ARBA00022989"/>
    </source>
</evidence>
<feature type="transmembrane region" description="Helical" evidence="6">
    <location>
        <begin position="16"/>
        <end position="38"/>
    </location>
</feature>
<evidence type="ECO:0000256" key="3">
    <source>
        <dbReference type="ARBA" id="ARBA00022692"/>
    </source>
</evidence>
<keyword evidence="4 6" id="KW-1133">Transmembrane helix</keyword>
<feature type="transmembrane region" description="Helical" evidence="6">
    <location>
        <begin position="123"/>
        <end position="145"/>
    </location>
</feature>
<evidence type="ECO:0000256" key="6">
    <source>
        <dbReference type="RuleBase" id="RU280813"/>
    </source>
</evidence>
<dbReference type="InterPro" id="IPR000609">
    <property type="entry name" value="7TM_GPCR_serpentine_rcpt_Srg"/>
</dbReference>
<keyword evidence="3 6" id="KW-0812">Transmembrane</keyword>
<keyword evidence="5 6" id="KW-0472">Membrane</keyword>
<dbReference type="GO" id="GO:0016020">
    <property type="term" value="C:membrane"/>
    <property type="evidence" value="ECO:0007669"/>
    <property type="project" value="UniProtKB-SubCell"/>
</dbReference>
<organism evidence="7 8">
    <name type="scientific">Panagrellus redivivus</name>
    <name type="common">Microworm</name>
    <dbReference type="NCBI Taxonomy" id="6233"/>
    <lineage>
        <taxon>Eukaryota</taxon>
        <taxon>Metazoa</taxon>
        <taxon>Ecdysozoa</taxon>
        <taxon>Nematoda</taxon>
        <taxon>Chromadorea</taxon>
        <taxon>Rhabditida</taxon>
        <taxon>Tylenchina</taxon>
        <taxon>Panagrolaimomorpha</taxon>
        <taxon>Panagrolaimoidea</taxon>
        <taxon>Panagrolaimidae</taxon>
        <taxon>Panagrellus</taxon>
    </lineage>
</organism>
<reference evidence="8" key="2">
    <citation type="submission" date="2020-10" db="UniProtKB">
        <authorList>
            <consortium name="WormBaseParasite"/>
        </authorList>
    </citation>
    <scope>IDENTIFICATION</scope>
</reference>
<evidence type="ECO:0000313" key="7">
    <source>
        <dbReference type="Proteomes" id="UP000492821"/>
    </source>
</evidence>
<sequence length="270" mass="30126">MFKACFAVPGYTVFYYTMYVITVVIIFWVTLMAILIGVHLRREGSPLNSSYYKLVFVGCVSNVLSTTLYKISSTLAEHAEDSNVAALTMAAFIAWLAPYALSMANLMVVLNRSTSLLCPVKHNFIWSPGMTGIIIVGVFLFPFVADISTVFDPCRFRIFALGCEAFMISDCRYGALISFIVSTVSLTLAAVTLYRIEKKGISLTHKMKKNFIFQTVVASSSMTGFSVMLWLSVSMMALKLDTPCCYFKLGYEIFYLIYIGPSYLAHFFVG</sequence>
<feature type="transmembrane region" description="Helical" evidence="6">
    <location>
        <begin position="211"/>
        <end position="233"/>
    </location>
</feature>
<feature type="transmembrane region" description="Helical" evidence="6">
    <location>
        <begin position="50"/>
        <end position="69"/>
    </location>
</feature>
<protein>
    <recommendedName>
        <fullName evidence="6">Serpentine receptor class gamma</fullName>
    </recommendedName>
</protein>
<name>A0A7E4UVR5_PANRE</name>
<proteinExistence type="inferred from homology"/>
<comment type="similarity">
    <text evidence="2 6">Belongs to the nematode receptor-like protein srg family.</text>
</comment>
<evidence type="ECO:0000256" key="5">
    <source>
        <dbReference type="ARBA" id="ARBA00023136"/>
    </source>
</evidence>
<dbReference type="WBParaSite" id="Pan_g12994.t2">
    <property type="protein sequence ID" value="Pan_g12994.t2"/>
    <property type="gene ID" value="Pan_g12994"/>
</dbReference>
<dbReference type="Proteomes" id="UP000492821">
    <property type="component" value="Unassembled WGS sequence"/>
</dbReference>
<feature type="transmembrane region" description="Helical" evidence="6">
    <location>
        <begin position="89"/>
        <end position="111"/>
    </location>
</feature>